<dbReference type="Proteomes" id="UP000186303">
    <property type="component" value="Chromosome 2"/>
</dbReference>
<dbReference type="Gene3D" id="3.40.50.410">
    <property type="entry name" value="von Willebrand factor, type A domain"/>
    <property type="match status" value="1"/>
</dbReference>
<dbReference type="OMA" id="KYLHARM"/>
<dbReference type="AlphaFoldDB" id="A0A1M8A3Z2"/>
<dbReference type="SUPFAM" id="SSF53300">
    <property type="entry name" value="vWA-like"/>
    <property type="match status" value="1"/>
</dbReference>
<dbReference type="VEuPathDB" id="FungiDB:MSYG_1523"/>
<evidence type="ECO:0000313" key="3">
    <source>
        <dbReference type="Proteomes" id="UP000186303"/>
    </source>
</evidence>
<accession>A0A1M8A3Z2</accession>
<reference evidence="3" key="1">
    <citation type="journal article" date="2017" name="Nucleic Acids Res.">
        <title>Proteogenomics produces comprehensive and highly accurate protein-coding gene annotation in a complete genome assembly of Malassezia sympodialis.</title>
        <authorList>
            <person name="Zhu Y."/>
            <person name="Engstroem P.G."/>
            <person name="Tellgren-Roth C."/>
            <person name="Baudo C.D."/>
            <person name="Kennell J.C."/>
            <person name="Sun S."/>
            <person name="Billmyre R.B."/>
            <person name="Schroeder M.S."/>
            <person name="Andersson A."/>
            <person name="Holm T."/>
            <person name="Sigurgeirsson B."/>
            <person name="Wu G."/>
            <person name="Sankaranarayanan S.R."/>
            <person name="Siddharthan R."/>
            <person name="Sanyal K."/>
            <person name="Lundeberg J."/>
            <person name="Nystedt B."/>
            <person name="Boekhout T."/>
            <person name="Dawson T.L. Jr."/>
            <person name="Heitman J."/>
            <person name="Scheynius A."/>
            <person name="Lehtioe J."/>
        </authorList>
    </citation>
    <scope>NUCLEOTIDE SEQUENCE [LARGE SCALE GENOMIC DNA]</scope>
    <source>
        <strain evidence="3">ATCC 42132</strain>
    </source>
</reference>
<dbReference type="GO" id="GO:0005737">
    <property type="term" value="C:cytoplasm"/>
    <property type="evidence" value="ECO:0007669"/>
    <property type="project" value="TreeGrafter"/>
</dbReference>
<proteinExistence type="predicted"/>
<protein>
    <recommendedName>
        <fullName evidence="1">VWFA domain-containing protein</fullName>
    </recommendedName>
</protein>
<dbReference type="InterPro" id="IPR002035">
    <property type="entry name" value="VWF_A"/>
</dbReference>
<dbReference type="PANTHER" id="PTHR47763:SF1">
    <property type="entry name" value="DUF659 DOMAIN-CONTAINING PROTEIN"/>
    <property type="match status" value="1"/>
</dbReference>
<dbReference type="GO" id="GO:0004674">
    <property type="term" value="F:protein serine/threonine kinase activity"/>
    <property type="evidence" value="ECO:0007669"/>
    <property type="project" value="TreeGrafter"/>
</dbReference>
<keyword evidence="3" id="KW-1185">Reference proteome</keyword>
<dbReference type="EMBL" id="LT671822">
    <property type="protein sequence ID" value="SHO77182.1"/>
    <property type="molecule type" value="Genomic_DNA"/>
</dbReference>
<evidence type="ECO:0000313" key="2">
    <source>
        <dbReference type="EMBL" id="SHO77182.1"/>
    </source>
</evidence>
<name>A0A1M8A3Z2_MALS4</name>
<dbReference type="PROSITE" id="PS50234">
    <property type="entry name" value="VWFA"/>
    <property type="match status" value="1"/>
</dbReference>
<dbReference type="SMART" id="SM00327">
    <property type="entry name" value="VWA"/>
    <property type="match status" value="1"/>
</dbReference>
<feature type="domain" description="VWFA" evidence="1">
    <location>
        <begin position="46"/>
        <end position="259"/>
    </location>
</feature>
<organism evidence="2 3">
    <name type="scientific">Malassezia sympodialis (strain ATCC 42132)</name>
    <name type="common">Atopic eczema-associated yeast</name>
    <dbReference type="NCBI Taxonomy" id="1230383"/>
    <lineage>
        <taxon>Eukaryota</taxon>
        <taxon>Fungi</taxon>
        <taxon>Dikarya</taxon>
        <taxon>Basidiomycota</taxon>
        <taxon>Ustilaginomycotina</taxon>
        <taxon>Malasseziomycetes</taxon>
        <taxon>Malasseziales</taxon>
        <taxon>Malasseziaceae</taxon>
        <taxon>Malassezia</taxon>
    </lineage>
</organism>
<gene>
    <name evidence="2" type="ORF">MSYG_1523</name>
</gene>
<sequence>MAAPRGGVLSMFGAAQDPSMVPAWMNGASATAPEAMGRAVSDRALDLVFIIDATGSMGSYINSATRNIESICDQIVQSELLTAPDALRVGLIAYRDHPPQDHVYITKNFGFTTSVPTMKEQLNGLFAAGGGDGPEAMTAALKAASDLDWRPDAAKMAILITDAPPHGIGEYGDGFPNGSPDGEDPLVLARSMSARGISLFVVACEPALSGYQHAVDFYHGLVTITSGMLVPLTTASLLSHVVVAAAGEVMDLERLHRELGDSVLERMRSLSLDMQSAGDAPVADATSLLVDQVSVELHERLLLRNESTKQLIVENIYRESEESAHNIRVWTHAPNVMAARPHIRKVIGSRLSPKFLEMRRAGLSSAPRTLAPGPAPAPAVSAPSRHVVSHFDAFQAGPGISFLGTQHATTDYASLSTQRYRTAGAEDDMDDDGDDALMPTDGLGDANEQDNEIRFEGDDGQTLALRQDAISLSQTRRLALQSLWRAS</sequence>
<dbReference type="Pfam" id="PF00092">
    <property type="entry name" value="VWA"/>
    <property type="match status" value="1"/>
</dbReference>
<dbReference type="InterPro" id="IPR036465">
    <property type="entry name" value="vWFA_dom_sf"/>
</dbReference>
<dbReference type="OrthoDB" id="301415at2759"/>
<dbReference type="PANTHER" id="PTHR47763">
    <property type="entry name" value="ALPHA-PROTEIN KINASE VWKA"/>
    <property type="match status" value="1"/>
</dbReference>
<dbReference type="InterPro" id="IPR052969">
    <property type="entry name" value="Thr-specific_kinase-like"/>
</dbReference>
<evidence type="ECO:0000259" key="1">
    <source>
        <dbReference type="PROSITE" id="PS50234"/>
    </source>
</evidence>